<organism evidence="5 6">
    <name type="scientific">Anaeromonas frigoriresistens</name>
    <dbReference type="NCBI Taxonomy" id="2683708"/>
    <lineage>
        <taxon>Bacteria</taxon>
        <taxon>Bacillati</taxon>
        <taxon>Bacillota</taxon>
        <taxon>Tissierellia</taxon>
        <taxon>Tissierellales</taxon>
        <taxon>Thermohalobacteraceae</taxon>
        <taxon>Anaeromonas</taxon>
    </lineage>
</organism>
<dbReference type="Gene3D" id="3.40.190.10">
    <property type="entry name" value="Periplasmic binding protein-like II"/>
    <property type="match status" value="2"/>
</dbReference>
<proteinExistence type="predicted"/>
<dbReference type="RefSeq" id="WP_203366589.1">
    <property type="nucleotide sequence ID" value="NZ_WSFT01000036.1"/>
</dbReference>
<sequence length="269" mass="30237">MKKILVIALLLMMSLGVFAGCENNKETSGDSFSDIKERGYIVMGLDDTFAPMGFRDDSGDIVGFDVDLAKEAFGKMDLELKLQPIDWSMKETELNSGNIDLIWNGYTITEERQEKVSFTNPYLANRQVIITLKDSGINSKKKLEDKKVAAQMGSSSVDAINNFPDLVSSFDGGEPIVFDTNNEAFMDLEAGRVDAVVADEILARYYISKRGKEKFNVADEDFGKEEYGIGLRKEDKEFLKELNSTLDELKKSNKGQEISRKWFGENILR</sequence>
<dbReference type="PANTHER" id="PTHR35936">
    <property type="entry name" value="MEMBRANE-BOUND LYTIC MUREIN TRANSGLYCOSYLASE F"/>
    <property type="match status" value="1"/>
</dbReference>
<reference evidence="5" key="1">
    <citation type="submission" date="2019-12" db="EMBL/GenBank/DDBJ databases">
        <title>Clostridiaceae gen. nov. sp. nov., isolated from sediment in Xinjiang, China.</title>
        <authorList>
            <person name="Zhang R."/>
        </authorList>
    </citation>
    <scope>NUCLEOTIDE SEQUENCE</scope>
    <source>
        <strain evidence="5">D2Q-11</strain>
    </source>
</reference>
<dbReference type="PROSITE" id="PS51257">
    <property type="entry name" value="PROKAR_LIPOPROTEIN"/>
    <property type="match status" value="1"/>
</dbReference>
<dbReference type="Proteomes" id="UP000724672">
    <property type="component" value="Unassembled WGS sequence"/>
</dbReference>
<dbReference type="CDD" id="cd00996">
    <property type="entry name" value="PBP2_AatB_like"/>
    <property type="match status" value="1"/>
</dbReference>
<gene>
    <name evidence="5" type="ORF">GOQ27_09370</name>
</gene>
<evidence type="ECO:0000256" key="1">
    <source>
        <dbReference type="ARBA" id="ARBA00022729"/>
    </source>
</evidence>
<keyword evidence="2" id="KW-0175">Coiled coil</keyword>
<protein>
    <submittedName>
        <fullName evidence="5">Amino acid ABC transporter substrate-binding protein</fullName>
    </submittedName>
</protein>
<comment type="caution">
    <text evidence="5">The sequence shown here is derived from an EMBL/GenBank/DDBJ whole genome shotgun (WGS) entry which is preliminary data.</text>
</comment>
<evidence type="ECO:0000256" key="3">
    <source>
        <dbReference type="SAM" id="SignalP"/>
    </source>
</evidence>
<dbReference type="EMBL" id="WSFT01000036">
    <property type="protein sequence ID" value="MBS4538672.1"/>
    <property type="molecule type" value="Genomic_DNA"/>
</dbReference>
<feature type="signal peptide" evidence="3">
    <location>
        <begin position="1"/>
        <end position="19"/>
    </location>
</feature>
<evidence type="ECO:0000313" key="5">
    <source>
        <dbReference type="EMBL" id="MBS4538672.1"/>
    </source>
</evidence>
<dbReference type="InterPro" id="IPR001638">
    <property type="entry name" value="Solute-binding_3/MltF_N"/>
</dbReference>
<feature type="chain" id="PRO_5037980587" evidence="3">
    <location>
        <begin position="20"/>
        <end position="269"/>
    </location>
</feature>
<keyword evidence="6" id="KW-1185">Reference proteome</keyword>
<evidence type="ECO:0000256" key="2">
    <source>
        <dbReference type="SAM" id="Coils"/>
    </source>
</evidence>
<feature type="domain" description="Solute-binding protein family 3/N-terminal" evidence="4">
    <location>
        <begin position="40"/>
        <end position="266"/>
    </location>
</feature>
<dbReference type="AlphaFoldDB" id="A0A942Z7G5"/>
<feature type="coiled-coil region" evidence="2">
    <location>
        <begin position="232"/>
        <end position="259"/>
    </location>
</feature>
<dbReference type="SUPFAM" id="SSF53850">
    <property type="entry name" value="Periplasmic binding protein-like II"/>
    <property type="match status" value="1"/>
</dbReference>
<dbReference type="SMART" id="SM00062">
    <property type="entry name" value="PBPb"/>
    <property type="match status" value="1"/>
</dbReference>
<accession>A0A942Z7G5</accession>
<dbReference type="PANTHER" id="PTHR35936:SF34">
    <property type="entry name" value="ABC TRANSPORTER EXTRACELLULAR-BINDING PROTEIN YCKB-RELATED"/>
    <property type="match status" value="1"/>
</dbReference>
<name>A0A942Z7G5_9FIRM</name>
<keyword evidence="1 3" id="KW-0732">Signal</keyword>
<evidence type="ECO:0000313" key="6">
    <source>
        <dbReference type="Proteomes" id="UP000724672"/>
    </source>
</evidence>
<dbReference type="Pfam" id="PF00497">
    <property type="entry name" value="SBP_bac_3"/>
    <property type="match status" value="1"/>
</dbReference>
<evidence type="ECO:0000259" key="4">
    <source>
        <dbReference type="SMART" id="SM00062"/>
    </source>
</evidence>